<comment type="function">
    <text evidence="2">Regulator of type 1 phosphatases which maintains protein phosphatase activity under strict control.</text>
</comment>
<keyword evidence="5" id="KW-1185">Reference proteome</keyword>
<name>G3B7M6_CANTC</name>
<evidence type="ECO:0000256" key="2">
    <source>
        <dbReference type="RuleBase" id="RU367162"/>
    </source>
</evidence>
<organism evidence="5">
    <name type="scientific">Candida tenuis (strain ATCC 10573 / BCRC 21748 / CBS 615 / JCM 9827 / NBRC 10315 / NRRL Y-1498 / VKM Y-70)</name>
    <name type="common">Yeast</name>
    <name type="synonym">Yamadazyma tenuis</name>
    <dbReference type="NCBI Taxonomy" id="590646"/>
    <lineage>
        <taxon>Eukaryota</taxon>
        <taxon>Fungi</taxon>
        <taxon>Dikarya</taxon>
        <taxon>Ascomycota</taxon>
        <taxon>Saccharomycotina</taxon>
        <taxon>Pichiomycetes</taxon>
        <taxon>Debaryomycetaceae</taxon>
        <taxon>Yamadazyma</taxon>
    </lineage>
</organism>
<reference evidence="4 5" key="1">
    <citation type="journal article" date="2011" name="Proc. Natl. Acad. Sci. U.S.A.">
        <title>Comparative genomics of xylose-fermenting fungi for enhanced biofuel production.</title>
        <authorList>
            <person name="Wohlbach D.J."/>
            <person name="Kuo A."/>
            <person name="Sato T.K."/>
            <person name="Potts K.M."/>
            <person name="Salamov A.A."/>
            <person name="LaButti K.M."/>
            <person name="Sun H."/>
            <person name="Clum A."/>
            <person name="Pangilinan J.L."/>
            <person name="Lindquist E.A."/>
            <person name="Lucas S."/>
            <person name="Lapidus A."/>
            <person name="Jin M."/>
            <person name="Gunawan C."/>
            <person name="Balan V."/>
            <person name="Dale B.E."/>
            <person name="Jeffries T.W."/>
            <person name="Zinkel R."/>
            <person name="Barry K.W."/>
            <person name="Grigoriev I.V."/>
            <person name="Gasch A.P."/>
        </authorList>
    </citation>
    <scope>NUCLEOTIDE SEQUENCE [LARGE SCALE GENOMIC DNA]</scope>
    <source>
        <strain evidence="4">ATCC 10573</strain>
        <strain evidence="5">ATCC 10573 / BCRC 21748 / CBS 615 / JCM 9827 / NBRC 10315 / NRRL Y-1498 / VKM Y-70</strain>
    </source>
</reference>
<dbReference type="GO" id="GO:0008157">
    <property type="term" value="F:protein phosphatase 1 binding"/>
    <property type="evidence" value="ECO:0007669"/>
    <property type="project" value="TreeGrafter"/>
</dbReference>
<evidence type="ECO:0000256" key="3">
    <source>
        <dbReference type="SAM" id="MobiDB-lite"/>
    </source>
</evidence>
<dbReference type="InterPro" id="IPR011107">
    <property type="entry name" value="PPI_Ypi1"/>
</dbReference>
<protein>
    <recommendedName>
        <fullName evidence="2">Type 1 phosphatases regulator</fullName>
    </recommendedName>
</protein>
<dbReference type="AlphaFoldDB" id="G3B7M6"/>
<proteinExistence type="inferred from homology"/>
<evidence type="ECO:0000313" key="5">
    <source>
        <dbReference type="Proteomes" id="UP000000707"/>
    </source>
</evidence>
<dbReference type="HOGENOM" id="CLU_098333_3_0_1"/>
<comment type="similarity">
    <text evidence="1 2">Belongs to the YPI1 family.</text>
</comment>
<dbReference type="PANTHER" id="PTHR20835:SF0">
    <property type="entry name" value="E3 UBIQUITIN-PROTEIN LIGASE PPP1R11"/>
    <property type="match status" value="1"/>
</dbReference>
<dbReference type="EMBL" id="GL996527">
    <property type="protein sequence ID" value="EGV62598.1"/>
    <property type="molecule type" value="Genomic_DNA"/>
</dbReference>
<comment type="subcellular location">
    <subcellularLocation>
        <location evidence="2">Nucleus</location>
    </subcellularLocation>
</comment>
<evidence type="ECO:0000313" key="4">
    <source>
        <dbReference type="EMBL" id="EGV62597.1"/>
    </source>
</evidence>
<dbReference type="Pfam" id="PF07491">
    <property type="entry name" value="PPI_Ypi1"/>
    <property type="match status" value="1"/>
</dbReference>
<feature type="region of interest" description="Disordered" evidence="3">
    <location>
        <begin position="1"/>
        <end position="117"/>
    </location>
</feature>
<accession>G3B7M6</accession>
<dbReference type="GO" id="GO:0005634">
    <property type="term" value="C:nucleus"/>
    <property type="evidence" value="ECO:0007669"/>
    <property type="project" value="UniProtKB-SubCell"/>
</dbReference>
<evidence type="ECO:0000256" key="1">
    <source>
        <dbReference type="ARBA" id="ARBA00005605"/>
    </source>
</evidence>
<dbReference type="eggNOG" id="KOG4102">
    <property type="taxonomic scope" value="Eukaryota"/>
</dbReference>
<dbReference type="KEGG" id="cten:18247722"/>
<keyword evidence="2" id="KW-0539">Nucleus</keyword>
<sequence length="117" mass="12565">MSAPPNQGSTAQTGSRTQIETHPQSQQEQAPVPILHLRKHTKKPKVSWADDTVDNEHMNKKKTKICCIFHPADPNHSCESSSESESDASDDDGVAGGGAAGGPNAYEVQPKYPRASE</sequence>
<feature type="compositionally biased region" description="Acidic residues" evidence="3">
    <location>
        <begin position="82"/>
        <end position="93"/>
    </location>
</feature>
<dbReference type="PANTHER" id="PTHR20835">
    <property type="entry name" value="E3 UBIQUITIN-PROTEIN LIGASE PPP1R11-RELATED"/>
    <property type="match status" value="1"/>
</dbReference>
<feature type="compositionally biased region" description="Basic residues" evidence="3">
    <location>
        <begin position="36"/>
        <end position="45"/>
    </location>
</feature>
<dbReference type="GeneID" id="18247722"/>
<dbReference type="GO" id="GO:0004865">
    <property type="term" value="F:protein serine/threonine phosphatase inhibitor activity"/>
    <property type="evidence" value="ECO:0007669"/>
    <property type="project" value="UniProtKB-UniRule"/>
</dbReference>
<dbReference type="OrthoDB" id="307488at2759"/>
<dbReference type="EMBL" id="GL996527">
    <property type="protein sequence ID" value="EGV62597.1"/>
    <property type="molecule type" value="Genomic_DNA"/>
</dbReference>
<dbReference type="STRING" id="590646.G3B7M6"/>
<dbReference type="Proteomes" id="UP000000707">
    <property type="component" value="Unassembled WGS sequence"/>
</dbReference>
<feature type="compositionally biased region" description="Polar residues" evidence="3">
    <location>
        <begin position="1"/>
        <end position="29"/>
    </location>
</feature>
<gene>
    <name evidence="4" type="ORF">CANTEDRAFT_115109</name>
</gene>